<dbReference type="Gene3D" id="3.30.1330.40">
    <property type="entry name" value="RutC-like"/>
    <property type="match status" value="1"/>
</dbReference>
<dbReference type="GO" id="GO:0019239">
    <property type="term" value="F:deaminase activity"/>
    <property type="evidence" value="ECO:0007669"/>
    <property type="project" value="TreeGrafter"/>
</dbReference>
<reference evidence="1 2" key="1">
    <citation type="submission" date="2014-02" db="EMBL/GenBank/DDBJ databases">
        <title>Draft Genome of Hylemonella gracilis isolated from the Niagara River.</title>
        <authorList>
            <person name="Pawlowski D.R."/>
            <person name="Koudelka G.B."/>
        </authorList>
    </citation>
    <scope>NUCLEOTIDE SEQUENCE [LARGE SCALE GENOMIC DNA]</scope>
    <source>
        <strain evidence="1 2">Niagara R</strain>
    </source>
</reference>
<dbReference type="CDD" id="cd00448">
    <property type="entry name" value="YjgF_YER057c_UK114_family"/>
    <property type="match status" value="1"/>
</dbReference>
<evidence type="ECO:0000313" key="1">
    <source>
        <dbReference type="EMBL" id="EYC50275.1"/>
    </source>
</evidence>
<protein>
    <recommendedName>
        <fullName evidence="3">RidA family protein</fullName>
    </recommendedName>
</protein>
<dbReference type="Proteomes" id="UP000023268">
    <property type="component" value="Unassembled WGS sequence"/>
</dbReference>
<dbReference type="EMBL" id="JEMG01000001">
    <property type="protein sequence ID" value="EYC50275.1"/>
    <property type="molecule type" value="Genomic_DNA"/>
</dbReference>
<dbReference type="Pfam" id="PF01042">
    <property type="entry name" value="Ribonuc_L-PSP"/>
    <property type="match status" value="1"/>
</dbReference>
<dbReference type="STRING" id="1458275.AZ34_03740"/>
<dbReference type="RefSeq" id="WP_035604907.1">
    <property type="nucleotide sequence ID" value="NZ_JEMG01000001.1"/>
</dbReference>
<dbReference type="OrthoDB" id="9808943at2"/>
<evidence type="ECO:0008006" key="3">
    <source>
        <dbReference type="Google" id="ProtNLM"/>
    </source>
</evidence>
<dbReference type="InterPro" id="IPR006175">
    <property type="entry name" value="YjgF/YER057c/UK114"/>
</dbReference>
<dbReference type="GO" id="GO:0005829">
    <property type="term" value="C:cytosol"/>
    <property type="evidence" value="ECO:0007669"/>
    <property type="project" value="TreeGrafter"/>
</dbReference>
<sequence length="117" mass="12259">MTSLPALPFSKVRRAAGLVFLSGDLPIAADGSVPEGIEAQTALTLQRIAATLHGEGLSLADVVSVTAHLVNPADFAGFNRVYAEAFPEPRPVRTTVRADLMLPKALLELTVIASAQP</sequence>
<evidence type="ECO:0000313" key="2">
    <source>
        <dbReference type="Proteomes" id="UP000023268"/>
    </source>
</evidence>
<dbReference type="PANTHER" id="PTHR11803:SF39">
    <property type="entry name" value="2-IMINOBUTANOATE_2-IMINOPROPANOATE DEAMINASE"/>
    <property type="match status" value="1"/>
</dbReference>
<dbReference type="InterPro" id="IPR035959">
    <property type="entry name" value="RutC-like_sf"/>
</dbReference>
<proteinExistence type="predicted"/>
<comment type="caution">
    <text evidence="1">The sequence shown here is derived from an EMBL/GenBank/DDBJ whole genome shotgun (WGS) entry which is preliminary data.</text>
</comment>
<organism evidence="1 2">
    <name type="scientific">Hylemonella gracilis str. Niagara R</name>
    <dbReference type="NCBI Taxonomy" id="1458275"/>
    <lineage>
        <taxon>Bacteria</taxon>
        <taxon>Pseudomonadati</taxon>
        <taxon>Pseudomonadota</taxon>
        <taxon>Betaproteobacteria</taxon>
        <taxon>Burkholderiales</taxon>
        <taxon>Comamonadaceae</taxon>
        <taxon>Hylemonella</taxon>
    </lineage>
</organism>
<gene>
    <name evidence="1" type="ORF">AZ34_03740</name>
</gene>
<dbReference type="PANTHER" id="PTHR11803">
    <property type="entry name" value="2-IMINOBUTANOATE/2-IMINOPROPANOATE DEAMINASE RIDA"/>
    <property type="match status" value="1"/>
</dbReference>
<name>A0A016XED1_9BURK</name>
<dbReference type="AlphaFoldDB" id="A0A016XED1"/>
<dbReference type="SUPFAM" id="SSF55298">
    <property type="entry name" value="YjgF-like"/>
    <property type="match status" value="1"/>
</dbReference>
<accession>A0A016XED1</accession>
<dbReference type="eggNOG" id="COG0251">
    <property type="taxonomic scope" value="Bacteria"/>
</dbReference>